<protein>
    <submittedName>
        <fullName evidence="2">Transposase</fullName>
    </submittedName>
</protein>
<comment type="caution">
    <text evidence="2">The sequence shown here is derived from an EMBL/GenBank/DDBJ whole genome shotgun (WGS) entry which is preliminary data.</text>
</comment>
<dbReference type="GO" id="GO:0004803">
    <property type="term" value="F:transposase activity"/>
    <property type="evidence" value="ECO:0007669"/>
    <property type="project" value="InterPro"/>
</dbReference>
<sequence>MLVDKGYQGLSRLGIRCLIPFKASKNKPLTLLHKQINREIGKRHIRIEHVNGTLKTFRILATHYRNRRKGMGLRLNLIAAIYNMELIKK</sequence>
<dbReference type="GO" id="GO:0003677">
    <property type="term" value="F:DNA binding"/>
    <property type="evidence" value="ECO:0007669"/>
    <property type="project" value="InterPro"/>
</dbReference>
<accession>A0A8E4F8N1</accession>
<dbReference type="Pfam" id="PF01609">
    <property type="entry name" value="DDE_Tnp_1"/>
    <property type="match status" value="1"/>
</dbReference>
<evidence type="ECO:0000313" key="3">
    <source>
        <dbReference type="Proteomes" id="UP000532147"/>
    </source>
</evidence>
<name>A0A8E4F8N1_9GAMM</name>
<evidence type="ECO:0000313" key="2">
    <source>
        <dbReference type="EMBL" id="NNH38944.1"/>
    </source>
</evidence>
<dbReference type="AlphaFoldDB" id="A0A8E4F8N1"/>
<dbReference type="EMBL" id="JABERH010000024">
    <property type="protein sequence ID" value="NNH38944.1"/>
    <property type="molecule type" value="Genomic_DNA"/>
</dbReference>
<evidence type="ECO:0000259" key="1">
    <source>
        <dbReference type="Pfam" id="PF01609"/>
    </source>
</evidence>
<reference evidence="2 3" key="1">
    <citation type="submission" date="2020-04" db="EMBL/GenBank/DDBJ databases">
        <title>Acinetobacter Taxon 24.</title>
        <authorList>
            <person name="Nemec A."/>
            <person name="Radolfova-Krizova L."/>
            <person name="Higgins P.G."/>
            <person name="Spanelova P."/>
        </authorList>
    </citation>
    <scope>NUCLEOTIDE SEQUENCE [LARGE SCALE GENOMIC DNA]</scope>
    <source>
        <strain evidence="2 3">ANC 4280</strain>
    </source>
</reference>
<proteinExistence type="predicted"/>
<dbReference type="GO" id="GO:0006313">
    <property type="term" value="P:DNA transposition"/>
    <property type="evidence" value="ECO:0007669"/>
    <property type="project" value="InterPro"/>
</dbReference>
<organism evidence="2 3">
    <name type="scientific">Acinetobacter terrae</name>
    <dbReference type="NCBI Taxonomy" id="2731247"/>
    <lineage>
        <taxon>Bacteria</taxon>
        <taxon>Pseudomonadati</taxon>
        <taxon>Pseudomonadota</taxon>
        <taxon>Gammaproteobacteria</taxon>
        <taxon>Moraxellales</taxon>
        <taxon>Moraxellaceae</taxon>
        <taxon>Acinetobacter</taxon>
        <taxon>Acinetobacter Taxon 24</taxon>
    </lineage>
</organism>
<gene>
    <name evidence="2" type="ORF">HLH11_09860</name>
</gene>
<feature type="domain" description="Transposase IS4-like" evidence="1">
    <location>
        <begin position="4"/>
        <end position="84"/>
    </location>
</feature>
<dbReference type="Proteomes" id="UP000532147">
    <property type="component" value="Unassembled WGS sequence"/>
</dbReference>
<dbReference type="InterPro" id="IPR002559">
    <property type="entry name" value="Transposase_11"/>
</dbReference>
<dbReference type="RefSeq" id="WP_171534655.1">
    <property type="nucleotide sequence ID" value="NZ_JABERH010000024.1"/>
</dbReference>